<dbReference type="RefSeq" id="WP_157584082.1">
    <property type="nucleotide sequence ID" value="NZ_WPIN01000002.1"/>
</dbReference>
<proteinExistence type="predicted"/>
<dbReference type="AlphaFoldDB" id="A0A7K1S7N8"/>
<name>A0A7K1S7N8_9BACT</name>
<keyword evidence="3" id="KW-1185">Reference proteome</keyword>
<sequence length="170" mass="17144">MNFCKLLLIVACLTVSVKTAATPPGRSVDGSDIKVIITGGPNAGTYNLTSSETTCSRNATGANSFGNQYSTKAASGLTSVQLIISDAKKAASGGTSDCYLSVRFGKLIGGTKYEFGKLPASFGGADSGGKGTASLSGSGNNTTSTIEGTTKAGVKIRVTIQCRSVLDLGK</sequence>
<dbReference type="EMBL" id="WPIN01000002">
    <property type="protein sequence ID" value="MVM29862.1"/>
    <property type="molecule type" value="Genomic_DNA"/>
</dbReference>
<evidence type="ECO:0000313" key="2">
    <source>
        <dbReference type="EMBL" id="MVM29862.1"/>
    </source>
</evidence>
<accession>A0A7K1S7N8</accession>
<organism evidence="2 3">
    <name type="scientific">Spirosoma arboris</name>
    <dbReference type="NCBI Taxonomy" id="2682092"/>
    <lineage>
        <taxon>Bacteria</taxon>
        <taxon>Pseudomonadati</taxon>
        <taxon>Bacteroidota</taxon>
        <taxon>Cytophagia</taxon>
        <taxon>Cytophagales</taxon>
        <taxon>Cytophagaceae</taxon>
        <taxon>Spirosoma</taxon>
    </lineage>
</organism>
<gene>
    <name evidence="2" type="ORF">GO755_07450</name>
</gene>
<keyword evidence="1" id="KW-0732">Signal</keyword>
<comment type="caution">
    <text evidence="2">The sequence shown here is derived from an EMBL/GenBank/DDBJ whole genome shotgun (WGS) entry which is preliminary data.</text>
</comment>
<protein>
    <submittedName>
        <fullName evidence="2">Uncharacterized protein</fullName>
    </submittedName>
</protein>
<evidence type="ECO:0000256" key="1">
    <source>
        <dbReference type="SAM" id="SignalP"/>
    </source>
</evidence>
<dbReference type="Proteomes" id="UP000436006">
    <property type="component" value="Unassembled WGS sequence"/>
</dbReference>
<feature type="signal peptide" evidence="1">
    <location>
        <begin position="1"/>
        <end position="20"/>
    </location>
</feature>
<evidence type="ECO:0000313" key="3">
    <source>
        <dbReference type="Proteomes" id="UP000436006"/>
    </source>
</evidence>
<feature type="chain" id="PRO_5029788846" evidence="1">
    <location>
        <begin position="21"/>
        <end position="170"/>
    </location>
</feature>
<reference evidence="2 3" key="1">
    <citation type="submission" date="2019-12" db="EMBL/GenBank/DDBJ databases">
        <title>Spirosoma sp. HMF4905 genome sequencing and assembly.</title>
        <authorList>
            <person name="Kang H."/>
            <person name="Cha I."/>
            <person name="Kim H."/>
            <person name="Joh K."/>
        </authorList>
    </citation>
    <scope>NUCLEOTIDE SEQUENCE [LARGE SCALE GENOMIC DNA]</scope>
    <source>
        <strain evidence="2 3">HMF4905</strain>
    </source>
</reference>